<sequence length="283" mass="31853">MTRFETGVELRWSDLDALRHVNNGAYVDFLQEARVGLLLSGPDGTGPVRELLGGGVLVAAHQVAYLRPMTSTRTPLRVSMWTEKIGAARFTVGYELFDRDRSGVETLVCSARSVLCPFDLSAQRVRRLSPDERAFFESVRDDAAEPMRPLAPATRSGLAVRGDLRVRWGDLDSYGHVNNVRYFDYFQEGRLWLLDRARDSASAGPYWVVARQDVRYLEQLNHRLEPYRLSTEVTHLGRTSMRLDATITDPRTDTVHATCSTVCVATDRDGRSVSIGDDFRARV</sequence>
<dbReference type="InterPro" id="IPR029069">
    <property type="entry name" value="HotDog_dom_sf"/>
</dbReference>
<dbReference type="EC" id="3.1.2.-" evidence="3"/>
<keyword evidence="2 3" id="KW-0378">Hydrolase</keyword>
<dbReference type="EMBL" id="JACBZS010000001">
    <property type="protein sequence ID" value="NYI70106.1"/>
    <property type="molecule type" value="Genomic_DNA"/>
</dbReference>
<dbReference type="GO" id="GO:0047617">
    <property type="term" value="F:fatty acyl-CoA hydrolase activity"/>
    <property type="evidence" value="ECO:0007669"/>
    <property type="project" value="TreeGrafter"/>
</dbReference>
<dbReference type="CDD" id="cd00586">
    <property type="entry name" value="4HBT"/>
    <property type="match status" value="2"/>
</dbReference>
<accession>A0A7Z0D741</accession>
<dbReference type="Gene3D" id="3.10.129.10">
    <property type="entry name" value="Hotdog Thioesterase"/>
    <property type="match status" value="2"/>
</dbReference>
<protein>
    <submittedName>
        <fullName evidence="3">Acyl-CoA thioester hydrolase</fullName>
        <ecNumber evidence="3">3.1.2.-</ecNumber>
    </submittedName>
</protein>
<dbReference type="InterPro" id="IPR050563">
    <property type="entry name" value="4-hydroxybenzoyl-CoA_TE"/>
</dbReference>
<comment type="similarity">
    <text evidence="1">Belongs to the 4-hydroxybenzoyl-CoA thioesterase family.</text>
</comment>
<evidence type="ECO:0000256" key="2">
    <source>
        <dbReference type="ARBA" id="ARBA00022801"/>
    </source>
</evidence>
<evidence type="ECO:0000256" key="1">
    <source>
        <dbReference type="ARBA" id="ARBA00005953"/>
    </source>
</evidence>
<reference evidence="3 4" key="1">
    <citation type="submission" date="2020-07" db="EMBL/GenBank/DDBJ databases">
        <title>Sequencing the genomes of 1000 actinobacteria strains.</title>
        <authorList>
            <person name="Klenk H.-P."/>
        </authorList>
    </citation>
    <scope>NUCLEOTIDE SEQUENCE [LARGE SCALE GENOMIC DNA]</scope>
    <source>
        <strain evidence="3 4">DSM 103164</strain>
    </source>
</reference>
<keyword evidence="4" id="KW-1185">Reference proteome</keyword>
<dbReference type="PANTHER" id="PTHR31793:SF27">
    <property type="entry name" value="NOVEL THIOESTERASE SUPERFAMILY DOMAIN AND SAPOSIN A-TYPE DOMAIN CONTAINING PROTEIN (0610012H03RIK)"/>
    <property type="match status" value="1"/>
</dbReference>
<dbReference type="PANTHER" id="PTHR31793">
    <property type="entry name" value="4-HYDROXYBENZOYL-COA THIOESTERASE FAMILY MEMBER"/>
    <property type="match status" value="1"/>
</dbReference>
<proteinExistence type="inferred from homology"/>
<gene>
    <name evidence="3" type="ORF">GGQ54_000666</name>
</gene>
<evidence type="ECO:0000313" key="4">
    <source>
        <dbReference type="Proteomes" id="UP000527616"/>
    </source>
</evidence>
<evidence type="ECO:0000313" key="3">
    <source>
        <dbReference type="EMBL" id="NYI70106.1"/>
    </source>
</evidence>
<dbReference type="SUPFAM" id="SSF54637">
    <property type="entry name" value="Thioesterase/thiol ester dehydrase-isomerase"/>
    <property type="match status" value="2"/>
</dbReference>
<dbReference type="AlphaFoldDB" id="A0A7Z0D741"/>
<comment type="caution">
    <text evidence="3">The sequence shown here is derived from an EMBL/GenBank/DDBJ whole genome shotgun (WGS) entry which is preliminary data.</text>
</comment>
<dbReference type="RefSeq" id="WP_179444094.1">
    <property type="nucleotide sequence ID" value="NZ_JACBZS010000001.1"/>
</dbReference>
<dbReference type="Pfam" id="PF13279">
    <property type="entry name" value="4HBT_2"/>
    <property type="match status" value="2"/>
</dbReference>
<name>A0A7Z0D741_9ACTN</name>
<organism evidence="3 4">
    <name type="scientific">Naumannella cuiyingiana</name>
    <dbReference type="NCBI Taxonomy" id="1347891"/>
    <lineage>
        <taxon>Bacteria</taxon>
        <taxon>Bacillati</taxon>
        <taxon>Actinomycetota</taxon>
        <taxon>Actinomycetes</taxon>
        <taxon>Propionibacteriales</taxon>
        <taxon>Propionibacteriaceae</taxon>
        <taxon>Naumannella</taxon>
    </lineage>
</organism>
<dbReference type="Proteomes" id="UP000527616">
    <property type="component" value="Unassembled WGS sequence"/>
</dbReference>